<protein>
    <submittedName>
        <fullName evidence="2">ThiF family adenylyltransferase</fullName>
    </submittedName>
</protein>
<dbReference type="InterPro" id="IPR000594">
    <property type="entry name" value="ThiF_NAD_FAD-bd"/>
</dbReference>
<evidence type="ECO:0000313" key="3">
    <source>
        <dbReference type="Proteomes" id="UP001596022"/>
    </source>
</evidence>
<dbReference type="EMBL" id="JBHSFW010000001">
    <property type="protein sequence ID" value="MFC4617524.1"/>
    <property type="molecule type" value="Genomic_DNA"/>
</dbReference>
<comment type="caution">
    <text evidence="2">The sequence shown here is derived from an EMBL/GenBank/DDBJ whole genome shotgun (WGS) entry which is preliminary data.</text>
</comment>
<dbReference type="PANTHER" id="PTHR10953:SF102">
    <property type="entry name" value="ADENYLYLTRANSFERASE AND SULFURTRANSFERASE MOCS3"/>
    <property type="match status" value="1"/>
</dbReference>
<dbReference type="PANTHER" id="PTHR10953">
    <property type="entry name" value="UBIQUITIN-ACTIVATING ENZYME E1"/>
    <property type="match status" value="1"/>
</dbReference>
<dbReference type="GO" id="GO:0016779">
    <property type="term" value="F:nucleotidyltransferase activity"/>
    <property type="evidence" value="ECO:0007669"/>
    <property type="project" value="UniProtKB-KW"/>
</dbReference>
<organism evidence="2 3">
    <name type="scientific">Camelliibacillus cellulosilyticus</name>
    <dbReference type="NCBI Taxonomy" id="2174486"/>
    <lineage>
        <taxon>Bacteria</taxon>
        <taxon>Bacillati</taxon>
        <taxon>Bacillota</taxon>
        <taxon>Bacilli</taxon>
        <taxon>Bacillales</taxon>
        <taxon>Sporolactobacillaceae</taxon>
        <taxon>Camelliibacillus</taxon>
    </lineage>
</organism>
<feature type="domain" description="THIF-type NAD/FAD binding fold" evidence="1">
    <location>
        <begin position="5"/>
        <end position="241"/>
    </location>
</feature>
<keyword evidence="3" id="KW-1185">Reference proteome</keyword>
<evidence type="ECO:0000313" key="2">
    <source>
        <dbReference type="EMBL" id="MFC4617524.1"/>
    </source>
</evidence>
<dbReference type="SUPFAM" id="SSF69572">
    <property type="entry name" value="Activating enzymes of the ubiquitin-like proteins"/>
    <property type="match status" value="1"/>
</dbReference>
<dbReference type="InterPro" id="IPR045886">
    <property type="entry name" value="ThiF/MoeB/HesA"/>
</dbReference>
<dbReference type="Proteomes" id="UP001596022">
    <property type="component" value="Unassembled WGS sequence"/>
</dbReference>
<dbReference type="InterPro" id="IPR035985">
    <property type="entry name" value="Ubiquitin-activating_enz"/>
</dbReference>
<dbReference type="RefSeq" id="WP_376844564.1">
    <property type="nucleotide sequence ID" value="NZ_JBHSFW010000001.1"/>
</dbReference>
<accession>A0ABV9GK26</accession>
<reference evidence="3" key="1">
    <citation type="journal article" date="2019" name="Int. J. Syst. Evol. Microbiol.">
        <title>The Global Catalogue of Microorganisms (GCM) 10K type strain sequencing project: providing services to taxonomists for standard genome sequencing and annotation.</title>
        <authorList>
            <consortium name="The Broad Institute Genomics Platform"/>
            <consortium name="The Broad Institute Genome Sequencing Center for Infectious Disease"/>
            <person name="Wu L."/>
            <person name="Ma J."/>
        </authorList>
    </citation>
    <scope>NUCLEOTIDE SEQUENCE [LARGE SCALE GENOMIC DNA]</scope>
    <source>
        <strain evidence="3">CGMCC 1.16306</strain>
    </source>
</reference>
<keyword evidence="2" id="KW-0548">Nucleotidyltransferase</keyword>
<keyword evidence="2" id="KW-0808">Transferase</keyword>
<dbReference type="Gene3D" id="3.40.50.720">
    <property type="entry name" value="NAD(P)-binding Rossmann-like Domain"/>
    <property type="match status" value="1"/>
</dbReference>
<gene>
    <name evidence="2" type="ORF">ACFO4N_02125</name>
</gene>
<evidence type="ECO:0000259" key="1">
    <source>
        <dbReference type="Pfam" id="PF00899"/>
    </source>
</evidence>
<proteinExistence type="predicted"/>
<dbReference type="Pfam" id="PF00899">
    <property type="entry name" value="ThiF"/>
    <property type="match status" value="1"/>
</dbReference>
<sequence>MNDRYKRLARFKPIGPEGIKQLRSKRVAIVGVGALGTVLAETLTRSGIGELTLIDRDYVDTTNLQRQTLFTERDVRQSLPKAVAAARRLQEINSAVNIRSHIADIGADNAKHLLSDHDLLLDGTDNFETRRLINDFSIKYQVPWIYGAATAAYGLSFTILPGKTPCLSCLYRWLPIDGETCETAGVIGPAPQFIASIQATEALKILTGNHDALRHSAFYVDLWTNDVAVLSTEGMKRSDCPTCGEVPAFPYLEGEGAVKSAILCGRETVQIRPAQGAAFDYPAVAQRLWQSDLKVTGNPFLTQISVDGHRLVLFQDGRALIHGTKDETVARRLYQKYFGG</sequence>
<name>A0ABV9GK26_9BACL</name>
<dbReference type="CDD" id="cd00757">
    <property type="entry name" value="ThiF_MoeB_HesA_family"/>
    <property type="match status" value="1"/>
</dbReference>